<protein>
    <recommendedName>
        <fullName evidence="17">Virulence sensor protein BvgS</fullName>
        <ecNumber evidence="3">2.7.13.3</ecNumber>
    </recommendedName>
</protein>
<keyword evidence="10 25" id="KW-0418">Kinase</keyword>
<keyword evidence="11" id="KW-0067">ATP-binding</keyword>
<dbReference type="InterPro" id="IPR004358">
    <property type="entry name" value="Sig_transdc_His_kin-like_C"/>
</dbReference>
<dbReference type="InterPro" id="IPR011006">
    <property type="entry name" value="CheY-like_superfamily"/>
</dbReference>
<feature type="modified residue" description="Phosphohistidine" evidence="18">
    <location>
        <position position="943"/>
    </location>
</feature>
<evidence type="ECO:0000256" key="14">
    <source>
        <dbReference type="ARBA" id="ARBA00023026"/>
    </source>
</evidence>
<dbReference type="InterPro" id="IPR035965">
    <property type="entry name" value="PAS-like_dom_sf"/>
</dbReference>
<feature type="modified residue" description="4-aspartylphosphate" evidence="19">
    <location>
        <position position="826"/>
    </location>
</feature>
<dbReference type="PROSITE" id="PS50894">
    <property type="entry name" value="HPT"/>
    <property type="match status" value="1"/>
</dbReference>
<dbReference type="Pfam" id="PF02518">
    <property type="entry name" value="HATPase_c"/>
    <property type="match status" value="1"/>
</dbReference>
<feature type="transmembrane region" description="Helical" evidence="20">
    <location>
        <begin position="350"/>
        <end position="375"/>
    </location>
</feature>
<evidence type="ECO:0000256" key="1">
    <source>
        <dbReference type="ARBA" id="ARBA00000085"/>
    </source>
</evidence>
<gene>
    <name evidence="25" type="ORF">WI41_03255</name>
</gene>
<evidence type="ECO:0000256" key="16">
    <source>
        <dbReference type="ARBA" id="ARBA00058004"/>
    </source>
</evidence>
<evidence type="ECO:0000256" key="5">
    <source>
        <dbReference type="ARBA" id="ARBA00022553"/>
    </source>
</evidence>
<feature type="transmembrane region" description="Helical" evidence="20">
    <location>
        <begin position="31"/>
        <end position="52"/>
    </location>
</feature>
<dbReference type="PROSITE" id="PS50109">
    <property type="entry name" value="HIS_KIN"/>
    <property type="match status" value="1"/>
</dbReference>
<dbReference type="PANTHER" id="PTHR45339">
    <property type="entry name" value="HYBRID SIGNAL TRANSDUCTION HISTIDINE KINASE J"/>
    <property type="match status" value="1"/>
</dbReference>
<dbReference type="PROSITE" id="PS50110">
    <property type="entry name" value="RESPONSE_REGULATORY"/>
    <property type="match status" value="1"/>
</dbReference>
<keyword evidence="15 20" id="KW-0472">Membrane</keyword>
<evidence type="ECO:0000256" key="12">
    <source>
        <dbReference type="ARBA" id="ARBA00022989"/>
    </source>
</evidence>
<dbReference type="RefSeq" id="WP_059549021.1">
    <property type="nucleotide sequence ID" value="NZ_LOTQ01000061.1"/>
</dbReference>
<evidence type="ECO:0000256" key="4">
    <source>
        <dbReference type="ARBA" id="ARBA00022475"/>
    </source>
</evidence>
<dbReference type="Pfam" id="PF00072">
    <property type="entry name" value="Response_reg"/>
    <property type="match status" value="1"/>
</dbReference>
<keyword evidence="13" id="KW-0902">Two-component regulatory system</keyword>
<keyword evidence="12 20" id="KW-1133">Transmembrane helix</keyword>
<dbReference type="Gene3D" id="3.40.50.2300">
    <property type="match status" value="1"/>
</dbReference>
<dbReference type="AlphaFoldDB" id="A0AAP1C1A7"/>
<dbReference type="InterPro" id="IPR000700">
    <property type="entry name" value="PAS-assoc_C"/>
</dbReference>
<dbReference type="Gene3D" id="3.30.450.20">
    <property type="entry name" value="PAS domain"/>
    <property type="match status" value="1"/>
</dbReference>
<evidence type="ECO:0000256" key="11">
    <source>
        <dbReference type="ARBA" id="ARBA00022840"/>
    </source>
</evidence>
<dbReference type="Gene3D" id="3.30.565.10">
    <property type="entry name" value="Histidine kinase-like ATPase, C-terminal domain"/>
    <property type="match status" value="1"/>
</dbReference>
<feature type="domain" description="HPt" evidence="24">
    <location>
        <begin position="904"/>
        <end position="1006"/>
    </location>
</feature>
<evidence type="ECO:0000259" key="24">
    <source>
        <dbReference type="PROSITE" id="PS50894"/>
    </source>
</evidence>
<keyword evidence="5 19" id="KW-0597">Phosphoprotein</keyword>
<feature type="domain" description="Histidine kinase" evidence="21">
    <location>
        <begin position="526"/>
        <end position="747"/>
    </location>
</feature>
<evidence type="ECO:0000256" key="13">
    <source>
        <dbReference type="ARBA" id="ARBA00023012"/>
    </source>
</evidence>
<dbReference type="CDD" id="cd17546">
    <property type="entry name" value="REC_hyHK_CKI1_RcsC-like"/>
    <property type="match status" value="1"/>
</dbReference>
<name>A0AAP1C1A7_9BURK</name>
<keyword evidence="8" id="KW-0732">Signal</keyword>
<evidence type="ECO:0000259" key="21">
    <source>
        <dbReference type="PROSITE" id="PS50109"/>
    </source>
</evidence>
<sequence length="1006" mass="108872">MPTKLKTLIAHAAAGRRKPFEPGRVRRQQQWLLYGSGVAITMFVLVCTALVARLDLQDSVVQFRSEFLVRKADLLAEMEVVRALQNRYLENIEVIVRHGPVASPDARSRFIDDRGRLVRFGRAGRVVFAAFAVPSSLQPTPRYAPLLGKLLSQSEVTGIVPPQQPGEPGMGSYLVDPDGNFVIVTGYPLVTQAQALPPGFDIKALARQLQPAREYVSAAAAPDHRKILLERRDDPLLGRSVLRFVQAVRDAQGKPIAWFVTVPRVAIDESLRSSSAGKDYALVSSAAKVLTGREADSALTARALDFARVARGERAAAHRVGMNIVIGDPMPGYREVLTATMSWRSLLDDVAAPLGTAVGLALLAIGTVWLAIVMFDRRALRPANRRAIRLIESEALNRALIRTAPAGLMLLSLANGETLMRNDAARRLGDASTVAALGKRIWQACHGRISGSRAPRVVTHELPIGLADGSTSYVAVQVARSRYRGVDVLLCTLTDITARKQMEDKLREAREAAEDANKAKSTFLATMSHEIRTPLNAIVGNLELMERAPLPPDERRRLHTVMSSSDALLRVINDVLDLSKVESNQMVLEVVPFDLRAVVRDVAAVFQPLAAAKDLTLECTIDARVANGYVGDPTRLRQIVSNLVSNAIKFTQRGSVTIDARPTGTAGHVHGVEIVVRDTGIGIAPDGLPTLFDVYVQTDASIYRRFGGTGLGLPLCRRLARLMQGDVTVETAPGRGAAFTVSLPLPAASPEACAAFDEMQAGVMPSTAPAHRDAPLRVLVAEDHPASRALLRDQLDALHCDATLVANGVEAMRAYFAHPFDVVLTDLGMPELDGFALANFLREQGATVPVIAMTAHATEDDRRRCAQVGAAEVVLKPLSIDALDAVLRRHAGRGAAVQPDRRQSIAVTDEMRQKLHSATLRSLAVIDAALAGGDLQTIREELHSMRGGFALVGDAVASAACAQMEKIEKETDIAELRIRWPAFQVEIQRALAPLCDTINPDTDRTS</sequence>
<comment type="catalytic activity">
    <reaction evidence="1">
        <text>ATP + protein L-histidine = ADP + protein N-phospho-L-histidine.</text>
        <dbReference type="EC" id="2.7.13.3"/>
    </reaction>
</comment>
<dbReference type="CDD" id="cd16922">
    <property type="entry name" value="HATPase_EvgS-ArcB-TorS-like"/>
    <property type="match status" value="1"/>
</dbReference>
<dbReference type="InterPro" id="IPR008207">
    <property type="entry name" value="Sig_transdc_His_kin_Hpt_dom"/>
</dbReference>
<evidence type="ECO:0000256" key="18">
    <source>
        <dbReference type="PROSITE-ProRule" id="PRU00110"/>
    </source>
</evidence>
<comment type="function">
    <text evidence="16">Member of the two-component regulatory system BvgS/BvgA. Phosphorylates BvgA via a four-step phosphorelay in response to environmental signals.</text>
</comment>
<dbReference type="InterPro" id="IPR036097">
    <property type="entry name" value="HisK_dim/P_sf"/>
</dbReference>
<evidence type="ECO:0000256" key="17">
    <source>
        <dbReference type="ARBA" id="ARBA00070152"/>
    </source>
</evidence>
<dbReference type="EC" id="2.7.13.3" evidence="3"/>
<dbReference type="SUPFAM" id="SSF55785">
    <property type="entry name" value="PYP-like sensor domain (PAS domain)"/>
    <property type="match status" value="1"/>
</dbReference>
<dbReference type="EMBL" id="LOTQ01000061">
    <property type="protein sequence ID" value="KUZ97687.1"/>
    <property type="molecule type" value="Genomic_DNA"/>
</dbReference>
<keyword evidence="6" id="KW-0808">Transferase</keyword>
<dbReference type="InterPro" id="IPR036890">
    <property type="entry name" value="HATPase_C_sf"/>
</dbReference>
<dbReference type="GO" id="GO:0005524">
    <property type="term" value="F:ATP binding"/>
    <property type="evidence" value="ECO:0007669"/>
    <property type="project" value="UniProtKB-KW"/>
</dbReference>
<dbReference type="Pfam" id="PF01627">
    <property type="entry name" value="Hpt"/>
    <property type="match status" value="1"/>
</dbReference>
<dbReference type="SUPFAM" id="SSF52172">
    <property type="entry name" value="CheY-like"/>
    <property type="match status" value="1"/>
</dbReference>
<dbReference type="InterPro" id="IPR036641">
    <property type="entry name" value="HPT_dom_sf"/>
</dbReference>
<proteinExistence type="predicted"/>
<evidence type="ECO:0000256" key="6">
    <source>
        <dbReference type="ARBA" id="ARBA00022679"/>
    </source>
</evidence>
<evidence type="ECO:0000256" key="7">
    <source>
        <dbReference type="ARBA" id="ARBA00022692"/>
    </source>
</evidence>
<evidence type="ECO:0000256" key="2">
    <source>
        <dbReference type="ARBA" id="ARBA00004651"/>
    </source>
</evidence>
<dbReference type="InterPro" id="IPR005467">
    <property type="entry name" value="His_kinase_dom"/>
</dbReference>
<dbReference type="Proteomes" id="UP000056450">
    <property type="component" value="Unassembled WGS sequence"/>
</dbReference>
<comment type="caution">
    <text evidence="25">The sequence shown here is derived from an EMBL/GenBank/DDBJ whole genome shotgun (WGS) entry which is preliminary data.</text>
</comment>
<evidence type="ECO:0000313" key="25">
    <source>
        <dbReference type="EMBL" id="KUZ97687.1"/>
    </source>
</evidence>
<dbReference type="SMART" id="SM00388">
    <property type="entry name" value="HisKA"/>
    <property type="match status" value="1"/>
</dbReference>
<evidence type="ECO:0000256" key="20">
    <source>
        <dbReference type="SAM" id="Phobius"/>
    </source>
</evidence>
<dbReference type="SMART" id="SM00387">
    <property type="entry name" value="HATPase_c"/>
    <property type="match status" value="1"/>
</dbReference>
<keyword evidence="14" id="KW-0843">Virulence</keyword>
<dbReference type="SUPFAM" id="SSF47226">
    <property type="entry name" value="Histidine-containing phosphotransfer domain, HPT domain"/>
    <property type="match status" value="1"/>
</dbReference>
<dbReference type="InterPro" id="IPR003661">
    <property type="entry name" value="HisK_dim/P_dom"/>
</dbReference>
<dbReference type="GO" id="GO:0000155">
    <property type="term" value="F:phosphorelay sensor kinase activity"/>
    <property type="evidence" value="ECO:0007669"/>
    <property type="project" value="InterPro"/>
</dbReference>
<dbReference type="FunFam" id="3.30.565.10:FF:000010">
    <property type="entry name" value="Sensor histidine kinase RcsC"/>
    <property type="match status" value="1"/>
</dbReference>
<comment type="subcellular location">
    <subcellularLocation>
        <location evidence="2">Cell membrane</location>
        <topology evidence="2">Multi-pass membrane protein</topology>
    </subcellularLocation>
</comment>
<dbReference type="Gene3D" id="1.10.287.130">
    <property type="match status" value="1"/>
</dbReference>
<evidence type="ECO:0000313" key="26">
    <source>
        <dbReference type="Proteomes" id="UP000056450"/>
    </source>
</evidence>
<evidence type="ECO:0000256" key="10">
    <source>
        <dbReference type="ARBA" id="ARBA00022777"/>
    </source>
</evidence>
<dbReference type="FunFam" id="1.10.287.130:FF:000004">
    <property type="entry name" value="Ethylene receptor 1"/>
    <property type="match status" value="1"/>
</dbReference>
<dbReference type="PANTHER" id="PTHR45339:SF1">
    <property type="entry name" value="HYBRID SIGNAL TRANSDUCTION HISTIDINE KINASE J"/>
    <property type="match status" value="1"/>
</dbReference>
<evidence type="ECO:0000259" key="23">
    <source>
        <dbReference type="PROSITE" id="PS50113"/>
    </source>
</evidence>
<evidence type="ECO:0000256" key="19">
    <source>
        <dbReference type="PROSITE-ProRule" id="PRU00169"/>
    </source>
</evidence>
<organism evidence="25 26">
    <name type="scientific">Burkholderia latens</name>
    <dbReference type="NCBI Taxonomy" id="488446"/>
    <lineage>
        <taxon>Bacteria</taxon>
        <taxon>Pseudomonadati</taxon>
        <taxon>Pseudomonadota</taxon>
        <taxon>Betaproteobacteria</taxon>
        <taxon>Burkholderiales</taxon>
        <taxon>Burkholderiaceae</taxon>
        <taxon>Burkholderia</taxon>
        <taxon>Burkholderia cepacia complex</taxon>
    </lineage>
</organism>
<dbReference type="InterPro" id="IPR003594">
    <property type="entry name" value="HATPase_dom"/>
</dbReference>
<evidence type="ECO:0000256" key="3">
    <source>
        <dbReference type="ARBA" id="ARBA00012438"/>
    </source>
</evidence>
<dbReference type="SUPFAM" id="SSF47384">
    <property type="entry name" value="Homodimeric domain of signal transducing histidine kinase"/>
    <property type="match status" value="1"/>
</dbReference>
<feature type="domain" description="PAC" evidence="23">
    <location>
        <begin position="458"/>
        <end position="508"/>
    </location>
</feature>
<dbReference type="SUPFAM" id="SSF55874">
    <property type="entry name" value="ATPase domain of HSP90 chaperone/DNA topoisomerase II/histidine kinase"/>
    <property type="match status" value="1"/>
</dbReference>
<dbReference type="CDD" id="cd00082">
    <property type="entry name" value="HisKA"/>
    <property type="match status" value="1"/>
</dbReference>
<dbReference type="InterPro" id="IPR001789">
    <property type="entry name" value="Sig_transdc_resp-reg_receiver"/>
</dbReference>
<evidence type="ECO:0000256" key="8">
    <source>
        <dbReference type="ARBA" id="ARBA00022729"/>
    </source>
</evidence>
<dbReference type="PRINTS" id="PR00344">
    <property type="entry name" value="BCTRLSENSOR"/>
</dbReference>
<evidence type="ECO:0000259" key="22">
    <source>
        <dbReference type="PROSITE" id="PS50110"/>
    </source>
</evidence>
<feature type="domain" description="Response regulatory" evidence="22">
    <location>
        <begin position="777"/>
        <end position="891"/>
    </location>
</feature>
<reference evidence="25 26" key="1">
    <citation type="submission" date="2015-11" db="EMBL/GenBank/DDBJ databases">
        <title>Expanding the genomic diversity of Burkholderia species for the development of highly accurate diagnostics.</title>
        <authorList>
            <person name="Sahl J."/>
            <person name="Keim P."/>
            <person name="Wagner D."/>
        </authorList>
    </citation>
    <scope>NUCLEOTIDE SEQUENCE [LARGE SCALE GENOMIC DNA]</scope>
    <source>
        <strain evidence="25 26">RF32-BP12</strain>
    </source>
</reference>
<keyword evidence="4" id="KW-1003">Cell membrane</keyword>
<keyword evidence="9" id="KW-0547">Nucleotide-binding</keyword>
<dbReference type="GO" id="GO:0005886">
    <property type="term" value="C:plasma membrane"/>
    <property type="evidence" value="ECO:0007669"/>
    <property type="project" value="UniProtKB-SubCell"/>
</dbReference>
<evidence type="ECO:0000256" key="15">
    <source>
        <dbReference type="ARBA" id="ARBA00023136"/>
    </source>
</evidence>
<accession>A0AAP1C1A7</accession>
<dbReference type="Gene3D" id="1.20.120.160">
    <property type="entry name" value="HPT domain"/>
    <property type="match status" value="1"/>
</dbReference>
<evidence type="ECO:0000256" key="9">
    <source>
        <dbReference type="ARBA" id="ARBA00022741"/>
    </source>
</evidence>
<dbReference type="PROSITE" id="PS50113">
    <property type="entry name" value="PAC"/>
    <property type="match status" value="1"/>
</dbReference>
<dbReference type="SMART" id="SM00448">
    <property type="entry name" value="REC"/>
    <property type="match status" value="1"/>
</dbReference>
<dbReference type="Pfam" id="PF00512">
    <property type="entry name" value="HisKA"/>
    <property type="match status" value="1"/>
</dbReference>
<keyword evidence="7 20" id="KW-0812">Transmembrane</keyword>